<evidence type="ECO:0000256" key="1">
    <source>
        <dbReference type="SAM" id="SignalP"/>
    </source>
</evidence>
<dbReference type="RefSeq" id="WP_168800295.1">
    <property type="nucleotide sequence ID" value="NZ_CP024899.1"/>
</dbReference>
<keyword evidence="3" id="KW-1185">Reference proteome</keyword>
<sequence>MKLKITLAALALSLSPALASAMCSSMKPAQTASMCAEGQVWDAATAACIEPVSS</sequence>
<organism evidence="2 3">
    <name type="scientific">Roseinatronobacter bogoriensis subsp. barguzinensis</name>
    <dbReference type="NCBI Taxonomy" id="441209"/>
    <lineage>
        <taxon>Bacteria</taxon>
        <taxon>Pseudomonadati</taxon>
        <taxon>Pseudomonadota</taxon>
        <taxon>Alphaproteobacteria</taxon>
        <taxon>Rhodobacterales</taxon>
        <taxon>Paracoccaceae</taxon>
        <taxon>Roseinatronobacter</taxon>
    </lineage>
</organism>
<dbReference type="EMBL" id="CP024899">
    <property type="protein sequence ID" value="ATX66279.1"/>
    <property type="molecule type" value="Genomic_DNA"/>
</dbReference>
<dbReference type="KEGG" id="rbg:BG454_11035"/>
<dbReference type="AlphaFoldDB" id="A0A2K8K9Z8"/>
<evidence type="ECO:0008006" key="4">
    <source>
        <dbReference type="Google" id="ProtNLM"/>
    </source>
</evidence>
<evidence type="ECO:0000313" key="3">
    <source>
        <dbReference type="Proteomes" id="UP000228948"/>
    </source>
</evidence>
<reference evidence="2 3" key="1">
    <citation type="submission" date="2017-11" db="EMBL/GenBank/DDBJ databases">
        <title>Revised Sequence and Annotation of the Rhodobaca barguzinensis strain alga05 Genome.</title>
        <authorList>
            <person name="Kopejtka K."/>
            <person name="Tomasch J.M."/>
            <person name="Bunk B."/>
            <person name="Koblizek M."/>
        </authorList>
    </citation>
    <scope>NUCLEOTIDE SEQUENCE [LARGE SCALE GENOMIC DNA]</scope>
    <source>
        <strain evidence="3">alga05</strain>
    </source>
</reference>
<feature type="signal peptide" evidence="1">
    <location>
        <begin position="1"/>
        <end position="21"/>
    </location>
</feature>
<proteinExistence type="predicted"/>
<protein>
    <recommendedName>
        <fullName evidence="4">Adenylosuccinate lyase</fullName>
    </recommendedName>
</protein>
<dbReference type="STRING" id="441209.GCA_001870665_01987"/>
<keyword evidence="1" id="KW-0732">Signal</keyword>
<feature type="chain" id="PRO_5014914141" description="Adenylosuccinate lyase" evidence="1">
    <location>
        <begin position="22"/>
        <end position="54"/>
    </location>
</feature>
<dbReference type="Proteomes" id="UP000228948">
    <property type="component" value="Chromosome"/>
</dbReference>
<accession>A0A2K8K9Z8</accession>
<gene>
    <name evidence="2" type="ORF">BG454_11035</name>
</gene>
<name>A0A2K8K9Z8_9RHOB</name>
<evidence type="ECO:0000313" key="2">
    <source>
        <dbReference type="EMBL" id="ATX66279.1"/>
    </source>
</evidence>